<evidence type="ECO:0000313" key="2">
    <source>
        <dbReference type="Proteomes" id="UP000288805"/>
    </source>
</evidence>
<reference evidence="1 2" key="1">
    <citation type="journal article" date="2018" name="PLoS Genet.">
        <title>Population sequencing reveals clonal diversity and ancestral inbreeding in the grapevine cultivar Chardonnay.</title>
        <authorList>
            <person name="Roach M.J."/>
            <person name="Johnson D.L."/>
            <person name="Bohlmann J."/>
            <person name="van Vuuren H.J."/>
            <person name="Jones S.J."/>
            <person name="Pretorius I.S."/>
            <person name="Schmidt S.A."/>
            <person name="Borneman A.R."/>
        </authorList>
    </citation>
    <scope>NUCLEOTIDE SEQUENCE [LARGE SCALE GENOMIC DNA]</scope>
    <source>
        <strain evidence="2">cv. Chardonnay</strain>
        <tissue evidence="1">Leaf</tissue>
    </source>
</reference>
<dbReference type="AlphaFoldDB" id="A0A438G729"/>
<name>A0A438G729_VITVI</name>
<comment type="caution">
    <text evidence="1">The sequence shown here is derived from an EMBL/GenBank/DDBJ whole genome shotgun (WGS) entry which is preliminary data.</text>
</comment>
<accession>A0A438G729</accession>
<gene>
    <name evidence="1" type="ORF">CK203_065157</name>
</gene>
<organism evidence="1 2">
    <name type="scientific">Vitis vinifera</name>
    <name type="common">Grape</name>
    <dbReference type="NCBI Taxonomy" id="29760"/>
    <lineage>
        <taxon>Eukaryota</taxon>
        <taxon>Viridiplantae</taxon>
        <taxon>Streptophyta</taxon>
        <taxon>Embryophyta</taxon>
        <taxon>Tracheophyta</taxon>
        <taxon>Spermatophyta</taxon>
        <taxon>Magnoliopsida</taxon>
        <taxon>eudicotyledons</taxon>
        <taxon>Gunneridae</taxon>
        <taxon>Pentapetalae</taxon>
        <taxon>rosids</taxon>
        <taxon>Vitales</taxon>
        <taxon>Vitaceae</taxon>
        <taxon>Viteae</taxon>
        <taxon>Vitis</taxon>
    </lineage>
</organism>
<dbReference type="Proteomes" id="UP000288805">
    <property type="component" value="Unassembled WGS sequence"/>
</dbReference>
<proteinExistence type="predicted"/>
<sequence length="268" mass="30476">MPFKEVKKEIVVKFILTNIIYGYEVPQYIITNNRKPLYNKLINSIYERISEGFFFGPHHLIMATLLYFEEKVHRKKLLKADAISLLFPRLLCQILEHLGYPSEPQLERRRICQEIFTLDKWTSMTTYGVEPGAPTGLEHPEIPHPEQPEEPQPIEIPADMRASAPTVPSIDPIPEVAPSAPPATPWTPPVIPSISEPPPSFEPRIAISISEYKGLCHTLQALTTSQSILTQAHRAIIGPSFRRADYALWGVDYRRGRGIHPEHSVLYN</sequence>
<evidence type="ECO:0000313" key="1">
    <source>
        <dbReference type="EMBL" id="RVW68002.1"/>
    </source>
</evidence>
<dbReference type="EMBL" id="QGNW01000555">
    <property type="protein sequence ID" value="RVW68002.1"/>
    <property type="molecule type" value="Genomic_DNA"/>
</dbReference>
<protein>
    <submittedName>
        <fullName evidence="1">Uncharacterized protein</fullName>
    </submittedName>
</protein>